<dbReference type="GO" id="GO:0016363">
    <property type="term" value="C:nuclear matrix"/>
    <property type="evidence" value="ECO:0007669"/>
    <property type="project" value="UniProtKB-SubCell"/>
</dbReference>
<dbReference type="GO" id="GO:0015629">
    <property type="term" value="C:actin cytoskeleton"/>
    <property type="evidence" value="ECO:0007669"/>
    <property type="project" value="InterPro"/>
</dbReference>
<comment type="similarity">
    <text evidence="2">Belongs to the actin-binding proteins ADF family.</text>
</comment>
<dbReference type="InterPro" id="IPR017904">
    <property type="entry name" value="ADF/Cofilin"/>
</dbReference>
<evidence type="ECO:0000313" key="8">
    <source>
        <dbReference type="Proteomes" id="UP000027265"/>
    </source>
</evidence>
<organism evidence="7 8">
    <name type="scientific">Jaapia argillacea MUCL 33604</name>
    <dbReference type="NCBI Taxonomy" id="933084"/>
    <lineage>
        <taxon>Eukaryota</taxon>
        <taxon>Fungi</taxon>
        <taxon>Dikarya</taxon>
        <taxon>Basidiomycota</taxon>
        <taxon>Agaricomycotina</taxon>
        <taxon>Agaricomycetes</taxon>
        <taxon>Agaricomycetidae</taxon>
        <taxon>Jaapiales</taxon>
        <taxon>Jaapiaceae</taxon>
        <taxon>Jaapia</taxon>
    </lineage>
</organism>
<dbReference type="PRINTS" id="PR00006">
    <property type="entry name" value="COFILIN"/>
</dbReference>
<dbReference type="InterPro" id="IPR029006">
    <property type="entry name" value="ADF-H/Gelsolin-like_dom_sf"/>
</dbReference>
<keyword evidence="8" id="KW-1185">Reference proteome</keyword>
<dbReference type="SMART" id="SM00102">
    <property type="entry name" value="ADF"/>
    <property type="match status" value="1"/>
</dbReference>
<dbReference type="SUPFAM" id="SSF55753">
    <property type="entry name" value="Actin depolymerizing proteins"/>
    <property type="match status" value="1"/>
</dbReference>
<evidence type="ECO:0000256" key="2">
    <source>
        <dbReference type="ARBA" id="ARBA00006844"/>
    </source>
</evidence>
<accession>A0A067Q6E2</accession>
<dbReference type="CDD" id="cd11286">
    <property type="entry name" value="ADF_cofilin_like"/>
    <property type="match status" value="1"/>
</dbReference>
<gene>
    <name evidence="7" type="ORF">JAAARDRAFT_54545</name>
</gene>
<dbReference type="PROSITE" id="PS51263">
    <property type="entry name" value="ADF_H"/>
    <property type="match status" value="1"/>
</dbReference>
<dbReference type="Proteomes" id="UP000027265">
    <property type="component" value="Unassembled WGS sequence"/>
</dbReference>
<dbReference type="PANTHER" id="PTHR11913">
    <property type="entry name" value="COFILIN-RELATED"/>
    <property type="match status" value="1"/>
</dbReference>
<dbReference type="GO" id="GO:0003779">
    <property type="term" value="F:actin binding"/>
    <property type="evidence" value="ECO:0007669"/>
    <property type="project" value="UniProtKB-KW"/>
</dbReference>
<evidence type="ECO:0000259" key="6">
    <source>
        <dbReference type="PROSITE" id="PS51263"/>
    </source>
</evidence>
<dbReference type="EMBL" id="KL197711">
    <property type="protein sequence ID" value="KDQ62618.1"/>
    <property type="molecule type" value="Genomic_DNA"/>
</dbReference>
<dbReference type="OrthoDB" id="10249245at2759"/>
<name>A0A067Q6E2_9AGAM</name>
<dbReference type="HOGENOM" id="CLU_094004_3_2_1"/>
<comment type="subcellular location">
    <subcellularLocation>
        <location evidence="1">Nucleus matrix</location>
    </subcellularLocation>
</comment>
<evidence type="ECO:0000256" key="4">
    <source>
        <dbReference type="ARBA" id="ARBA00023203"/>
    </source>
</evidence>
<dbReference type="Gene3D" id="3.40.20.10">
    <property type="entry name" value="Severin"/>
    <property type="match status" value="1"/>
</dbReference>
<dbReference type="STRING" id="933084.A0A067Q6E2"/>
<dbReference type="GO" id="GO:0030042">
    <property type="term" value="P:actin filament depolymerization"/>
    <property type="evidence" value="ECO:0007669"/>
    <property type="project" value="InterPro"/>
</dbReference>
<evidence type="ECO:0000256" key="5">
    <source>
        <dbReference type="ARBA" id="ARBA00032427"/>
    </source>
</evidence>
<evidence type="ECO:0000313" key="7">
    <source>
        <dbReference type="EMBL" id="KDQ62618.1"/>
    </source>
</evidence>
<dbReference type="AlphaFoldDB" id="A0A067Q6E2"/>
<evidence type="ECO:0000256" key="1">
    <source>
        <dbReference type="ARBA" id="ARBA00004109"/>
    </source>
</evidence>
<keyword evidence="4" id="KW-0009">Actin-binding</keyword>
<dbReference type="InParanoid" id="A0A067Q6E2"/>
<dbReference type="Pfam" id="PF00241">
    <property type="entry name" value="Cofilin_ADF"/>
    <property type="match status" value="1"/>
</dbReference>
<sequence length="143" mass="16024">MAISVVEASGVAVSSECLSEYQTLKLGKKLKYIIFTLNKDNTEIIVEKTSNSHEYEDFLADLPEGDCRYAVYDYEYELEEGGKRNKLAFVAWSPDDARVKRKMLFASSKDAIRRSLVGIAVEIQGTDLSEVAFETVVAKLGRK</sequence>
<protein>
    <recommendedName>
        <fullName evidence="3">Cofilin</fullName>
    </recommendedName>
    <alternativeName>
        <fullName evidence="5">Actin-depolymerizing factor 1</fullName>
    </alternativeName>
</protein>
<dbReference type="InterPro" id="IPR002108">
    <property type="entry name" value="ADF-H"/>
</dbReference>
<feature type="domain" description="ADF-H" evidence="6">
    <location>
        <begin position="10"/>
        <end position="141"/>
    </location>
</feature>
<proteinExistence type="inferred from homology"/>
<evidence type="ECO:0000256" key="3">
    <source>
        <dbReference type="ARBA" id="ARBA00015630"/>
    </source>
</evidence>
<reference evidence="8" key="1">
    <citation type="journal article" date="2014" name="Proc. Natl. Acad. Sci. U.S.A.">
        <title>Extensive sampling of basidiomycete genomes demonstrates inadequacy of the white-rot/brown-rot paradigm for wood decay fungi.</title>
        <authorList>
            <person name="Riley R."/>
            <person name="Salamov A.A."/>
            <person name="Brown D.W."/>
            <person name="Nagy L.G."/>
            <person name="Floudas D."/>
            <person name="Held B.W."/>
            <person name="Levasseur A."/>
            <person name="Lombard V."/>
            <person name="Morin E."/>
            <person name="Otillar R."/>
            <person name="Lindquist E.A."/>
            <person name="Sun H."/>
            <person name="LaButti K.M."/>
            <person name="Schmutz J."/>
            <person name="Jabbour D."/>
            <person name="Luo H."/>
            <person name="Baker S.E."/>
            <person name="Pisabarro A.G."/>
            <person name="Walton J.D."/>
            <person name="Blanchette R.A."/>
            <person name="Henrissat B."/>
            <person name="Martin F."/>
            <person name="Cullen D."/>
            <person name="Hibbett D.S."/>
            <person name="Grigoriev I.V."/>
        </authorList>
    </citation>
    <scope>NUCLEOTIDE SEQUENCE [LARGE SCALE GENOMIC DNA]</scope>
    <source>
        <strain evidence="8">MUCL 33604</strain>
    </source>
</reference>
<dbReference type="FunCoup" id="A0A067Q6E2">
    <property type="interactions" value="153"/>
</dbReference>